<reference evidence="1 2" key="1">
    <citation type="submission" date="2019-03" db="EMBL/GenBank/DDBJ databases">
        <title>First draft genome of Liparis tanakae, snailfish: a comprehensive survey of snailfish specific genes.</title>
        <authorList>
            <person name="Kim W."/>
            <person name="Song I."/>
            <person name="Jeong J.-H."/>
            <person name="Kim D."/>
            <person name="Kim S."/>
            <person name="Ryu S."/>
            <person name="Song J.Y."/>
            <person name="Lee S.K."/>
        </authorList>
    </citation>
    <scope>NUCLEOTIDE SEQUENCE [LARGE SCALE GENOMIC DNA]</scope>
    <source>
        <tissue evidence="1">Muscle</tissue>
    </source>
</reference>
<dbReference type="Proteomes" id="UP000314294">
    <property type="component" value="Unassembled WGS sequence"/>
</dbReference>
<accession>A0A4Z2HTF1</accession>
<comment type="caution">
    <text evidence="1">The sequence shown here is derived from an EMBL/GenBank/DDBJ whole genome shotgun (WGS) entry which is preliminary data.</text>
</comment>
<evidence type="ECO:0000313" key="2">
    <source>
        <dbReference type="Proteomes" id="UP000314294"/>
    </source>
</evidence>
<gene>
    <name evidence="1" type="ORF">EYF80_020741</name>
</gene>
<dbReference type="EMBL" id="SRLO01000181">
    <property type="protein sequence ID" value="TNN69038.1"/>
    <property type="molecule type" value="Genomic_DNA"/>
</dbReference>
<keyword evidence="2" id="KW-1185">Reference proteome</keyword>
<dbReference type="AlphaFoldDB" id="A0A4Z2HTF1"/>
<sequence length="272" mass="29350">MVISRSTRSMFWISSSLEKRAGTRSKSGSIRAGLTGEIGSSFPIPRSYRSTAKRKGDMLRYKMLLQHINSYYTCDIVLKGHWPGSAYILYALDDPAAPRGNCGRWDEGLIRDSGFISRRGLLISAYSTSDWPLGSGRDQRSCLRIAAAHYCESTMAFVRLPISSLFPGGGGSTAVQVAGMANRKRGLANCTTAGMNEAGLQTFETFRIASAYPTSAAVVNSPGSAGAVCPQSSGPAAQTGGERTCWHSRRFLYRQEVGVAAEQMPYIIGCFA</sequence>
<name>A0A4Z2HTF1_9TELE</name>
<organism evidence="1 2">
    <name type="scientific">Liparis tanakae</name>
    <name type="common">Tanaka's snailfish</name>
    <dbReference type="NCBI Taxonomy" id="230148"/>
    <lineage>
        <taxon>Eukaryota</taxon>
        <taxon>Metazoa</taxon>
        <taxon>Chordata</taxon>
        <taxon>Craniata</taxon>
        <taxon>Vertebrata</taxon>
        <taxon>Euteleostomi</taxon>
        <taxon>Actinopterygii</taxon>
        <taxon>Neopterygii</taxon>
        <taxon>Teleostei</taxon>
        <taxon>Neoteleostei</taxon>
        <taxon>Acanthomorphata</taxon>
        <taxon>Eupercaria</taxon>
        <taxon>Perciformes</taxon>
        <taxon>Cottioidei</taxon>
        <taxon>Cottales</taxon>
        <taxon>Liparidae</taxon>
        <taxon>Liparis</taxon>
    </lineage>
</organism>
<evidence type="ECO:0000313" key="1">
    <source>
        <dbReference type="EMBL" id="TNN69038.1"/>
    </source>
</evidence>
<proteinExistence type="predicted"/>
<protein>
    <submittedName>
        <fullName evidence="1">Uncharacterized protein</fullName>
    </submittedName>
</protein>